<feature type="compositionally biased region" description="Acidic residues" evidence="1">
    <location>
        <begin position="509"/>
        <end position="531"/>
    </location>
</feature>
<organism evidence="3 4">
    <name type="scientific">Thelonectria olida</name>
    <dbReference type="NCBI Taxonomy" id="1576542"/>
    <lineage>
        <taxon>Eukaryota</taxon>
        <taxon>Fungi</taxon>
        <taxon>Dikarya</taxon>
        <taxon>Ascomycota</taxon>
        <taxon>Pezizomycotina</taxon>
        <taxon>Sordariomycetes</taxon>
        <taxon>Hypocreomycetidae</taxon>
        <taxon>Hypocreales</taxon>
        <taxon>Nectriaceae</taxon>
        <taxon>Thelonectria</taxon>
    </lineage>
</organism>
<evidence type="ECO:0000313" key="4">
    <source>
        <dbReference type="Proteomes" id="UP000777438"/>
    </source>
</evidence>
<dbReference type="OrthoDB" id="3501032at2759"/>
<feature type="domain" description="2EXR" evidence="2">
    <location>
        <begin position="82"/>
        <end position="191"/>
    </location>
</feature>
<sequence>MATNHHNEESASDGSEEELEHEHDEESESGSEDEHGGYLDVMAADGDESEEESEEEEEEEEAHQSRRRGFRSSTTTSAETLFRGFLKLPGELRHRIWEWFCPELKARSRILEFHLARGPMGIEDFDNPDFRQMWIVQDGITLNDSTKAMRTLLAVSKESRSLALGVVPHALEFDGGPNGDSIIRFNRNEDVNFALGGWEVKQTFDPDGLAYLIKQFTILDSVFFGKSSSKCRKNQLHWCKSDLVNRHYIQTFEKEPGLGEDMEAVFCWPDQRNHPDFAKFQIPHEDLIGTIPGPTEQTCREKNVKTWPMVIFELDSGIRKYNSLPTYPSEQWANLGAEDNSDSDDDSDQSEEGTDVDEYESDGIDDELIEDESADEDDEISIEGENGQFATAHFSSPEPDPVNRRRKRVDSDSSDAGDDEAPVVKRVRRNQVIDSDDEDEEGESGGGEGAEQVKGGGDEEEEEGGEDEEDEGDEEEDDDEESESETEDDEAPQLSLAERLSAHRRDNPIEIEDDEESDVDDDDPEDDDEGSEAQSENALLDDLAEESGDEDELPEDPFYDPI</sequence>
<proteinExistence type="predicted"/>
<name>A0A9P9APW0_9HYPO</name>
<feature type="compositionally biased region" description="Acidic residues" evidence="1">
    <location>
        <begin position="45"/>
        <end position="61"/>
    </location>
</feature>
<dbReference type="Proteomes" id="UP000777438">
    <property type="component" value="Unassembled WGS sequence"/>
</dbReference>
<evidence type="ECO:0000256" key="1">
    <source>
        <dbReference type="SAM" id="MobiDB-lite"/>
    </source>
</evidence>
<feature type="compositionally biased region" description="Acidic residues" evidence="1">
    <location>
        <begin position="542"/>
        <end position="562"/>
    </location>
</feature>
<dbReference type="Pfam" id="PF20150">
    <property type="entry name" value="2EXR"/>
    <property type="match status" value="1"/>
</dbReference>
<dbReference type="AlphaFoldDB" id="A0A9P9APW0"/>
<feature type="compositionally biased region" description="Acidic residues" evidence="1">
    <location>
        <begin position="10"/>
        <end position="31"/>
    </location>
</feature>
<feature type="region of interest" description="Disordered" evidence="1">
    <location>
        <begin position="1"/>
        <end position="74"/>
    </location>
</feature>
<feature type="compositionally biased region" description="Acidic residues" evidence="1">
    <location>
        <begin position="458"/>
        <end position="491"/>
    </location>
</feature>
<evidence type="ECO:0000313" key="3">
    <source>
        <dbReference type="EMBL" id="KAH6889421.1"/>
    </source>
</evidence>
<accession>A0A9P9APW0</accession>
<feature type="compositionally biased region" description="Acidic residues" evidence="1">
    <location>
        <begin position="412"/>
        <end position="421"/>
    </location>
</feature>
<keyword evidence="4" id="KW-1185">Reference proteome</keyword>
<gene>
    <name evidence="3" type="ORF">B0T10DRAFT_529396</name>
</gene>
<feature type="compositionally biased region" description="Acidic residues" evidence="1">
    <location>
        <begin position="434"/>
        <end position="443"/>
    </location>
</feature>
<dbReference type="InterPro" id="IPR045518">
    <property type="entry name" value="2EXR"/>
</dbReference>
<comment type="caution">
    <text evidence="3">The sequence shown here is derived from an EMBL/GenBank/DDBJ whole genome shotgun (WGS) entry which is preliminary data.</text>
</comment>
<dbReference type="EMBL" id="JAGPYM010000011">
    <property type="protein sequence ID" value="KAH6889421.1"/>
    <property type="molecule type" value="Genomic_DNA"/>
</dbReference>
<protein>
    <recommendedName>
        <fullName evidence="2">2EXR domain-containing protein</fullName>
    </recommendedName>
</protein>
<feature type="compositionally biased region" description="Acidic residues" evidence="1">
    <location>
        <begin position="339"/>
        <end position="382"/>
    </location>
</feature>
<feature type="region of interest" description="Disordered" evidence="1">
    <location>
        <begin position="331"/>
        <end position="562"/>
    </location>
</feature>
<evidence type="ECO:0000259" key="2">
    <source>
        <dbReference type="Pfam" id="PF20150"/>
    </source>
</evidence>
<reference evidence="3 4" key="1">
    <citation type="journal article" date="2021" name="Nat. Commun.">
        <title>Genetic determinants of endophytism in the Arabidopsis root mycobiome.</title>
        <authorList>
            <person name="Mesny F."/>
            <person name="Miyauchi S."/>
            <person name="Thiergart T."/>
            <person name="Pickel B."/>
            <person name="Atanasova L."/>
            <person name="Karlsson M."/>
            <person name="Huettel B."/>
            <person name="Barry K.W."/>
            <person name="Haridas S."/>
            <person name="Chen C."/>
            <person name="Bauer D."/>
            <person name="Andreopoulos W."/>
            <person name="Pangilinan J."/>
            <person name="LaButti K."/>
            <person name="Riley R."/>
            <person name="Lipzen A."/>
            <person name="Clum A."/>
            <person name="Drula E."/>
            <person name="Henrissat B."/>
            <person name="Kohler A."/>
            <person name="Grigoriev I.V."/>
            <person name="Martin F.M."/>
            <person name="Hacquard S."/>
        </authorList>
    </citation>
    <scope>NUCLEOTIDE SEQUENCE [LARGE SCALE GENOMIC DNA]</scope>
    <source>
        <strain evidence="3 4">MPI-CAGE-CH-0241</strain>
    </source>
</reference>